<evidence type="ECO:0000313" key="2">
    <source>
        <dbReference type="EMBL" id="OFI35799.1"/>
    </source>
</evidence>
<dbReference type="STRING" id="1856405.BFC17_10995"/>
<reference evidence="2 3" key="1">
    <citation type="submission" date="2016-09" db="EMBL/GenBank/DDBJ databases">
        <title>Alteromonas lipolytica, a new species isolated from sea water.</title>
        <authorList>
            <person name="Wu Y.-H."/>
            <person name="Cheng H."/>
            <person name="Xu X.-W."/>
        </authorList>
    </citation>
    <scope>NUCLEOTIDE SEQUENCE [LARGE SCALE GENOMIC DNA]</scope>
    <source>
        <strain evidence="2 3">JW12</strain>
    </source>
</reference>
<protein>
    <recommendedName>
        <fullName evidence="4">DUF885 domain-containing protein</fullName>
    </recommendedName>
</protein>
<dbReference type="PANTHER" id="PTHR33361">
    <property type="entry name" value="GLR0591 PROTEIN"/>
    <property type="match status" value="1"/>
</dbReference>
<dbReference type="Proteomes" id="UP000176037">
    <property type="component" value="Unassembled WGS sequence"/>
</dbReference>
<name>A0A1E8FIQ1_9ALTE</name>
<evidence type="ECO:0000313" key="3">
    <source>
        <dbReference type="Proteomes" id="UP000176037"/>
    </source>
</evidence>
<dbReference type="AlphaFoldDB" id="A0A1E8FIQ1"/>
<dbReference type="PANTHER" id="PTHR33361:SF16">
    <property type="entry name" value="DUF885 DOMAIN-CONTAINING PROTEIN"/>
    <property type="match status" value="1"/>
</dbReference>
<organism evidence="2 3">
    <name type="scientific">Alteromonas lipolytica</name>
    <dbReference type="NCBI Taxonomy" id="1856405"/>
    <lineage>
        <taxon>Bacteria</taxon>
        <taxon>Pseudomonadati</taxon>
        <taxon>Pseudomonadota</taxon>
        <taxon>Gammaproteobacteria</taxon>
        <taxon>Alteromonadales</taxon>
        <taxon>Alteromonadaceae</taxon>
        <taxon>Alteromonas/Salinimonas group</taxon>
        <taxon>Alteromonas</taxon>
    </lineage>
</organism>
<dbReference type="EMBL" id="MJIC01000006">
    <property type="protein sequence ID" value="OFI35799.1"/>
    <property type="molecule type" value="Genomic_DNA"/>
</dbReference>
<dbReference type="PROSITE" id="PS51257">
    <property type="entry name" value="PROKAR_LIPOPROTEIN"/>
    <property type="match status" value="1"/>
</dbReference>
<evidence type="ECO:0008006" key="4">
    <source>
        <dbReference type="Google" id="ProtNLM"/>
    </source>
</evidence>
<gene>
    <name evidence="2" type="ORF">BFC17_10995</name>
</gene>
<dbReference type="Pfam" id="PF05960">
    <property type="entry name" value="DUF885"/>
    <property type="match status" value="1"/>
</dbReference>
<keyword evidence="3" id="KW-1185">Reference proteome</keyword>
<accession>A0A1E8FIQ1</accession>
<dbReference type="InterPro" id="IPR010281">
    <property type="entry name" value="DUF885"/>
</dbReference>
<keyword evidence="1" id="KW-0732">Signal</keyword>
<feature type="signal peptide" evidence="1">
    <location>
        <begin position="1"/>
        <end position="27"/>
    </location>
</feature>
<evidence type="ECO:0000256" key="1">
    <source>
        <dbReference type="SAM" id="SignalP"/>
    </source>
</evidence>
<sequence>MDRFKLFYSSARYTVLTLLCSVTILIACTPAPDNEPPGTSTEQVAPLSESERLNLWFDEKYEEQLQFSPITLTILGRKDQYGELDDVSENAEAEQLAWRAATVKELKSQFDYAQLSDDARISYDLWLYQYEAAVALAPFKRRTYVFNQMMGIQSLLPTVLINYHKVDDLSDLTAYISRLQQTGRVMEQLIDRARLAADEGVKAPYFAYEGVITQSKAVVTGFPFDPDSDTDAAIYADIKQKANQLITDGKLAAAQLDEYLRQAQEALISSMGPAYTALINWFDNDLPNLSKDAKGVWSLPDGEAYYNAMLLNSTTTAMTAEEIHQLGLSEVARLRAEMERVKEKMGFAGSLNEFFDYSRSDVKDERFFYPDTDAGRQAYLDDSTAYINHMKTLLPDYFGRLPKADLVVKRVEAFREEPGAAQHYFPSSPDGSTPGVYYVHLSDMTMMPKNEQESVAYHEGVPGHHMQVAIALELEEVPTFRTQAGFTAYVEGWALYAELLAKEMGAYQEPLSDFGRLHSEMWRAIRLVLDTGIHAKGWTEQQAIDYFIANTPIAEGQAISEVRRYFVMPGQATAYKIGMLKILELREQARTALGEKFDIKAFHDLILGGGAVPLSVLQLMVDQWIAAQQ</sequence>
<dbReference type="OrthoDB" id="9769898at2"/>
<dbReference type="RefSeq" id="WP_070175040.1">
    <property type="nucleotide sequence ID" value="NZ_BMJR01000008.1"/>
</dbReference>
<feature type="chain" id="PRO_5009214460" description="DUF885 domain-containing protein" evidence="1">
    <location>
        <begin position="28"/>
        <end position="629"/>
    </location>
</feature>
<comment type="caution">
    <text evidence="2">The sequence shown here is derived from an EMBL/GenBank/DDBJ whole genome shotgun (WGS) entry which is preliminary data.</text>
</comment>
<proteinExistence type="predicted"/>